<keyword evidence="2" id="KW-1185">Reference proteome</keyword>
<dbReference type="AlphaFoldDB" id="A0A8T0DWN8"/>
<gene>
    <name evidence="1" type="ORF">P879_05285</name>
</gene>
<protein>
    <submittedName>
        <fullName evidence="1">Uncharacterized protein</fullName>
    </submittedName>
</protein>
<organism evidence="1 2">
    <name type="scientific">Paragonimus westermani</name>
    <dbReference type="NCBI Taxonomy" id="34504"/>
    <lineage>
        <taxon>Eukaryota</taxon>
        <taxon>Metazoa</taxon>
        <taxon>Spiralia</taxon>
        <taxon>Lophotrochozoa</taxon>
        <taxon>Platyhelminthes</taxon>
        <taxon>Trematoda</taxon>
        <taxon>Digenea</taxon>
        <taxon>Plagiorchiida</taxon>
        <taxon>Troglotremata</taxon>
        <taxon>Troglotrematidae</taxon>
        <taxon>Paragonimus</taxon>
    </lineage>
</organism>
<evidence type="ECO:0000313" key="1">
    <source>
        <dbReference type="EMBL" id="KAF8571604.1"/>
    </source>
</evidence>
<comment type="caution">
    <text evidence="1">The sequence shown here is derived from an EMBL/GenBank/DDBJ whole genome shotgun (WGS) entry which is preliminary data.</text>
</comment>
<dbReference type="OrthoDB" id="308383at2759"/>
<reference evidence="1 2" key="1">
    <citation type="submission" date="2019-07" db="EMBL/GenBank/DDBJ databases">
        <title>Annotation for the trematode Paragonimus westermani.</title>
        <authorList>
            <person name="Choi Y.-J."/>
        </authorList>
    </citation>
    <scope>NUCLEOTIDE SEQUENCE [LARGE SCALE GENOMIC DNA]</scope>
    <source>
        <strain evidence="1">180907_Pwestermani</strain>
    </source>
</reference>
<evidence type="ECO:0000313" key="2">
    <source>
        <dbReference type="Proteomes" id="UP000699462"/>
    </source>
</evidence>
<accession>A0A8T0DWN8</accession>
<sequence length="361" mass="40611">MVREHPIINHSYQQPTRTCPPVYVVYIDHTEWDPKVRPLFFGNNLMSAVSDSAARIRIKVAGEEVIEKCIPDNLLGTRRRSDSDDAFVYDSCIDGKITFPGKDCSVASPLYPVIQVPSDRSVPSLESEIGPVCVFCGFDDRVKFGQGDLRRFHTSEEFVQPPTWYKDVLKSTLAKQASSQSLQLTRSQSARRNQRSHIVTIVPPPLSVSFCDKLVGPYTTLDGCRRLREHKNNGSDGKPCLPGLPNAYFDCEGRPFGLVDELSHIGWPTPPKGEEALQLCHLISRCSPREGGEGSWIFAHHCCASWSTGVHFSEQVSTLFFNERTNRRSLLLVCFEFSPDSVIFCWRVTSGQLPFLPRFNL</sequence>
<name>A0A8T0DWN8_9TREM</name>
<dbReference type="EMBL" id="JTDF01000420">
    <property type="protein sequence ID" value="KAF8571604.1"/>
    <property type="molecule type" value="Genomic_DNA"/>
</dbReference>
<dbReference type="Proteomes" id="UP000699462">
    <property type="component" value="Unassembled WGS sequence"/>
</dbReference>
<proteinExistence type="predicted"/>